<evidence type="ECO:0000313" key="19">
    <source>
        <dbReference type="EMBL" id="SFN25204.1"/>
    </source>
</evidence>
<dbReference type="PROSITE" id="PS51918">
    <property type="entry name" value="RADICAL_SAM"/>
    <property type="match status" value="1"/>
</dbReference>
<dbReference type="GO" id="GO:0005737">
    <property type="term" value="C:cytoplasm"/>
    <property type="evidence" value="ECO:0007669"/>
    <property type="project" value="UniProtKB-SubCell"/>
</dbReference>
<comment type="similarity">
    <text evidence="3 15">Belongs to the anaerobic coproporphyrinogen-III oxidase family.</text>
</comment>
<comment type="cofactor">
    <cofactor evidence="15 17">
        <name>[4Fe-4S] cluster</name>
        <dbReference type="ChEBI" id="CHEBI:49883"/>
    </cofactor>
    <text evidence="15 17">Binds 1 [4Fe-4S] cluster. The cluster is coordinated with 3 cysteines and an exchangeable S-adenosyl-L-methionine.</text>
</comment>
<keyword evidence="7 15" id="KW-0949">S-adenosyl-L-methionine</keyword>
<comment type="subunit">
    <text evidence="4">Monomer.</text>
</comment>
<keyword evidence="5 15" id="KW-0004">4Fe-4S</keyword>
<evidence type="ECO:0000256" key="4">
    <source>
        <dbReference type="ARBA" id="ARBA00011245"/>
    </source>
</evidence>
<reference evidence="20" key="1">
    <citation type="submission" date="2016-10" db="EMBL/GenBank/DDBJ databases">
        <authorList>
            <person name="Varghese N."/>
            <person name="Submissions S."/>
        </authorList>
    </citation>
    <scope>NUCLEOTIDE SEQUENCE [LARGE SCALE GENOMIC DNA]</scope>
    <source>
        <strain evidence="20">DSM 6150</strain>
    </source>
</reference>
<evidence type="ECO:0000256" key="8">
    <source>
        <dbReference type="ARBA" id="ARBA00022723"/>
    </source>
</evidence>
<gene>
    <name evidence="19" type="ORF">SAMN05660284_01029</name>
</gene>
<dbReference type="InterPro" id="IPR058240">
    <property type="entry name" value="rSAM_sf"/>
</dbReference>
<keyword evidence="11 15" id="KW-0411">Iron-sulfur</keyword>
<dbReference type="InterPro" id="IPR007197">
    <property type="entry name" value="rSAM"/>
</dbReference>
<keyword evidence="10 15" id="KW-0408">Iron</keyword>
<feature type="binding site" evidence="16">
    <location>
        <position position="209"/>
    </location>
    <ligand>
        <name>S-adenosyl-L-methionine</name>
        <dbReference type="ChEBI" id="CHEBI:59789"/>
        <label>2</label>
    </ligand>
</feature>
<keyword evidence="20" id="KW-1185">Reference proteome</keyword>
<proteinExistence type="inferred from homology"/>
<evidence type="ECO:0000256" key="16">
    <source>
        <dbReference type="PIRSR" id="PIRSR000167-1"/>
    </source>
</evidence>
<dbReference type="FunFam" id="1.10.10.920:FF:000001">
    <property type="entry name" value="Coproporphyrinogen-III oxidase"/>
    <property type="match status" value="1"/>
</dbReference>
<dbReference type="InterPro" id="IPR034505">
    <property type="entry name" value="Coproporphyrinogen-III_oxidase"/>
</dbReference>
<evidence type="ECO:0000256" key="9">
    <source>
        <dbReference type="ARBA" id="ARBA00023002"/>
    </source>
</evidence>
<dbReference type="InterPro" id="IPR006638">
    <property type="entry name" value="Elp3/MiaA/NifB-like_rSAM"/>
</dbReference>
<dbReference type="PIRSF" id="PIRSF000167">
    <property type="entry name" value="HemN"/>
    <property type="match status" value="1"/>
</dbReference>
<evidence type="ECO:0000256" key="10">
    <source>
        <dbReference type="ARBA" id="ARBA00023004"/>
    </source>
</evidence>
<dbReference type="GO" id="GO:0046872">
    <property type="term" value="F:metal ion binding"/>
    <property type="evidence" value="ECO:0007669"/>
    <property type="project" value="UniProtKB-KW"/>
</dbReference>
<dbReference type="GO" id="GO:0051539">
    <property type="term" value="F:4 iron, 4 sulfur cluster binding"/>
    <property type="evidence" value="ECO:0007669"/>
    <property type="project" value="UniProtKB-KW"/>
</dbReference>
<dbReference type="PANTHER" id="PTHR13932:SF6">
    <property type="entry name" value="OXYGEN-INDEPENDENT COPROPORPHYRINOGEN III OXIDASE"/>
    <property type="match status" value="1"/>
</dbReference>
<comment type="subcellular location">
    <subcellularLocation>
        <location evidence="1 15">Cytoplasm</location>
    </subcellularLocation>
</comment>
<evidence type="ECO:0000313" key="20">
    <source>
        <dbReference type="Proteomes" id="UP000242869"/>
    </source>
</evidence>
<dbReference type="InterPro" id="IPR010723">
    <property type="entry name" value="HemN_C"/>
</dbReference>
<dbReference type="NCBIfam" id="TIGR00538">
    <property type="entry name" value="hemN"/>
    <property type="match status" value="1"/>
</dbReference>
<comment type="catalytic activity">
    <reaction evidence="14 15">
        <text>coproporphyrinogen III + 2 S-adenosyl-L-methionine = protoporphyrinogen IX + 2 5'-deoxyadenosine + 2 L-methionine + 2 CO2</text>
        <dbReference type="Rhea" id="RHEA:15425"/>
        <dbReference type="ChEBI" id="CHEBI:16526"/>
        <dbReference type="ChEBI" id="CHEBI:17319"/>
        <dbReference type="ChEBI" id="CHEBI:57307"/>
        <dbReference type="ChEBI" id="CHEBI:57309"/>
        <dbReference type="ChEBI" id="CHEBI:57844"/>
        <dbReference type="ChEBI" id="CHEBI:59789"/>
        <dbReference type="EC" id="1.3.98.3"/>
    </reaction>
</comment>
<feature type="binding site" evidence="16">
    <location>
        <position position="366"/>
    </location>
    <ligand>
        <name>S-adenosyl-L-methionine</name>
        <dbReference type="ChEBI" id="CHEBI:59789"/>
        <label>1</label>
    </ligand>
</feature>
<dbReference type="GO" id="GO:0051989">
    <property type="term" value="F:coproporphyrinogen dehydrogenase activity"/>
    <property type="evidence" value="ECO:0007669"/>
    <property type="project" value="UniProtKB-EC"/>
</dbReference>
<dbReference type="EMBL" id="FOVE01000005">
    <property type="protein sequence ID" value="SFN25204.1"/>
    <property type="molecule type" value="Genomic_DNA"/>
</dbReference>
<comment type="pathway">
    <text evidence="2 15">Porphyrin-containing compound metabolism; protoporphyrin-IX biosynthesis; protoporphyrinogen-IX from coproporphyrinogen-III (AdoMet route): step 1/1.</text>
</comment>
<evidence type="ECO:0000256" key="1">
    <source>
        <dbReference type="ARBA" id="ARBA00004496"/>
    </source>
</evidence>
<dbReference type="EC" id="1.3.98.3" evidence="15"/>
<evidence type="ECO:0000256" key="3">
    <source>
        <dbReference type="ARBA" id="ARBA00005493"/>
    </source>
</evidence>
<dbReference type="SFLD" id="SFLDS00029">
    <property type="entry name" value="Radical_SAM"/>
    <property type="match status" value="1"/>
</dbReference>
<feature type="binding site" evidence="16">
    <location>
        <position position="246"/>
    </location>
    <ligand>
        <name>S-adenosyl-L-methionine</name>
        <dbReference type="ChEBI" id="CHEBI:59789"/>
        <label>2</label>
    </ligand>
</feature>
<evidence type="ECO:0000256" key="11">
    <source>
        <dbReference type="ARBA" id="ARBA00023014"/>
    </source>
</evidence>
<evidence type="ECO:0000259" key="18">
    <source>
        <dbReference type="PROSITE" id="PS51918"/>
    </source>
</evidence>
<feature type="binding site" evidence="17">
    <location>
        <position position="102"/>
    </location>
    <ligand>
        <name>[4Fe-4S] cluster</name>
        <dbReference type="ChEBI" id="CHEBI:49883"/>
        <note>4Fe-4S-S-AdoMet</note>
    </ligand>
</feature>
<feature type="binding site" evidence="16">
    <location>
        <position position="280"/>
    </location>
    <ligand>
        <name>S-adenosyl-L-methionine</name>
        <dbReference type="ChEBI" id="CHEBI:59789"/>
        <label>2</label>
    </ligand>
</feature>
<dbReference type="GO" id="GO:0006782">
    <property type="term" value="P:protoporphyrinogen IX biosynthetic process"/>
    <property type="evidence" value="ECO:0007669"/>
    <property type="project" value="UniProtKB-UniPathway"/>
</dbReference>
<dbReference type="GO" id="GO:0004109">
    <property type="term" value="F:coproporphyrinogen oxidase activity"/>
    <property type="evidence" value="ECO:0007669"/>
    <property type="project" value="InterPro"/>
</dbReference>
<evidence type="ECO:0000256" key="12">
    <source>
        <dbReference type="ARBA" id="ARBA00023244"/>
    </source>
</evidence>
<feature type="binding site" evidence="17">
    <location>
        <position position="105"/>
    </location>
    <ligand>
        <name>[4Fe-4S] cluster</name>
        <dbReference type="ChEBI" id="CHEBI:49883"/>
        <note>4Fe-4S-S-AdoMet</note>
    </ligand>
</feature>
<dbReference type="AlphaFoldDB" id="A0A1I4XH29"/>
<feature type="binding site" evidence="16">
    <location>
        <position position="149"/>
    </location>
    <ligand>
        <name>S-adenosyl-L-methionine</name>
        <dbReference type="ChEBI" id="CHEBI:59789"/>
        <label>1</label>
    </ligand>
</feature>
<evidence type="ECO:0000256" key="14">
    <source>
        <dbReference type="ARBA" id="ARBA00048321"/>
    </source>
</evidence>
<dbReference type="SMART" id="SM00729">
    <property type="entry name" value="Elp3"/>
    <property type="match status" value="1"/>
</dbReference>
<evidence type="ECO:0000256" key="6">
    <source>
        <dbReference type="ARBA" id="ARBA00022490"/>
    </source>
</evidence>
<evidence type="ECO:0000256" key="5">
    <source>
        <dbReference type="ARBA" id="ARBA00022485"/>
    </source>
</evidence>
<evidence type="ECO:0000256" key="13">
    <source>
        <dbReference type="ARBA" id="ARBA00024295"/>
    </source>
</evidence>
<protein>
    <recommendedName>
        <fullName evidence="15">Coproporphyrinogen-III oxidase</fullName>
        <ecNumber evidence="15">1.3.98.3</ecNumber>
    </recommendedName>
</protein>
<dbReference type="STRING" id="83765.SAMN05660284_01029"/>
<feature type="domain" description="Radical SAM core" evidence="18">
    <location>
        <begin position="83"/>
        <end position="317"/>
    </location>
</feature>
<keyword evidence="12 15" id="KW-0627">Porphyrin biosynthesis</keyword>
<dbReference type="Pfam" id="PF04055">
    <property type="entry name" value="Radical_SAM"/>
    <property type="match status" value="1"/>
</dbReference>
<dbReference type="PANTHER" id="PTHR13932">
    <property type="entry name" value="COPROPORPHYRINIGEN III OXIDASE"/>
    <property type="match status" value="1"/>
</dbReference>
<organism evidence="19 20">
    <name type="scientific">Formivibrio citricus</name>
    <dbReference type="NCBI Taxonomy" id="83765"/>
    <lineage>
        <taxon>Bacteria</taxon>
        <taxon>Pseudomonadati</taxon>
        <taxon>Pseudomonadota</taxon>
        <taxon>Betaproteobacteria</taxon>
        <taxon>Neisseriales</taxon>
        <taxon>Chitinibacteraceae</taxon>
        <taxon>Formivibrio</taxon>
    </lineage>
</organism>
<dbReference type="SUPFAM" id="SSF102114">
    <property type="entry name" value="Radical SAM enzymes"/>
    <property type="match status" value="1"/>
</dbReference>
<evidence type="ECO:0000256" key="2">
    <source>
        <dbReference type="ARBA" id="ARBA00004785"/>
    </source>
</evidence>
<sequence length="494" mass="55573">MFDAGQCGASRLPINLHPILICRGACVSHLHHSTTQSVDFDRELIARYDGKGPRYTSYPTADRFVPGFGATDHAHALSSVAQGDAAKPLSLYFHIPFCDTVCYYCACNKVITKDRAQADRYLDRLVREIHLQADSLPFRAQVWQLHLGGGTPTFLSDDQFVRLMDAVASRFDLLDGGEFSIEVDPRKVSEETVLLLAGLGFNRMSVGIQDFSAEVQKAVNRVQSEAETRRVIDAARSSNFRSISVDLIYGLPRQSVESVRETIGQVLRIRPDRIALYNYAHLPERFMPQRRINAAELPASEAKLDILQNSIEQIVDAGYVFIGMDHFALPDDELAEAQRRGELHRNFQGYSTHADCDLLALGVSAISKVGTVYCQNVKTLEDYYAKIDSGQLATDRGIALNQDDELRRSVIQKLMCQFELDFCRIGMEFSLNFREYFALELALLEQHARDGLVAIDEEGIRVLPKGRLLIRSVAMVFDRYLREQAPVGRFSRLI</sequence>
<dbReference type="OrthoDB" id="9808022at2"/>
<evidence type="ECO:0000256" key="17">
    <source>
        <dbReference type="PIRSR" id="PIRSR000167-2"/>
    </source>
</evidence>
<feature type="binding site" evidence="17">
    <location>
        <position position="98"/>
    </location>
    <ligand>
        <name>[4Fe-4S] cluster</name>
        <dbReference type="ChEBI" id="CHEBI:49883"/>
        <note>4Fe-4S-S-AdoMet</note>
    </ligand>
</feature>
<keyword evidence="6 15" id="KW-0963">Cytoplasm</keyword>
<name>A0A1I4XH29_9NEIS</name>
<dbReference type="Gene3D" id="1.10.10.920">
    <property type="match status" value="1"/>
</dbReference>
<feature type="binding site" evidence="16">
    <location>
        <position position="221"/>
    </location>
    <ligand>
        <name>S-adenosyl-L-methionine</name>
        <dbReference type="ChEBI" id="CHEBI:59789"/>
        <label>2</label>
    </ligand>
</feature>
<dbReference type="InterPro" id="IPR023404">
    <property type="entry name" value="rSAM_horseshoe"/>
</dbReference>
<dbReference type="SFLD" id="SFLDG01065">
    <property type="entry name" value="anaerobic_coproporphyrinogen-I"/>
    <property type="match status" value="1"/>
</dbReference>
<keyword evidence="8 15" id="KW-0479">Metal-binding</keyword>
<dbReference type="Pfam" id="PF06969">
    <property type="entry name" value="HemN_C"/>
    <property type="match status" value="1"/>
</dbReference>
<dbReference type="InterPro" id="IPR004558">
    <property type="entry name" value="Coprogen_oxidase_HemN"/>
</dbReference>
<dbReference type="RefSeq" id="WP_091192222.1">
    <property type="nucleotide sequence ID" value="NZ_FOVE01000005.1"/>
</dbReference>
<evidence type="ECO:0000256" key="7">
    <source>
        <dbReference type="ARBA" id="ARBA00022691"/>
    </source>
</evidence>
<keyword evidence="9 15" id="KW-0560">Oxidoreductase</keyword>
<feature type="binding site" evidence="16">
    <location>
        <begin position="104"/>
        <end position="106"/>
    </location>
    <ligand>
        <name>S-adenosyl-L-methionine</name>
        <dbReference type="ChEBI" id="CHEBI:59789"/>
        <label>2</label>
    </ligand>
</feature>
<feature type="binding site" evidence="16">
    <location>
        <position position="92"/>
    </location>
    <ligand>
        <name>S-adenosyl-L-methionine</name>
        <dbReference type="ChEBI" id="CHEBI:59789"/>
        <label>1</label>
    </ligand>
</feature>
<accession>A0A1I4XH29</accession>
<dbReference type="UniPathway" id="UPA00251">
    <property type="reaction ID" value="UER00323"/>
</dbReference>
<dbReference type="Gene3D" id="3.80.30.20">
    <property type="entry name" value="tm_1862 like domain"/>
    <property type="match status" value="1"/>
</dbReference>
<feature type="binding site" evidence="16">
    <location>
        <position position="182"/>
    </location>
    <ligand>
        <name>S-adenosyl-L-methionine</name>
        <dbReference type="ChEBI" id="CHEBI:59789"/>
        <label>1</label>
    </ligand>
</feature>
<dbReference type="Proteomes" id="UP000242869">
    <property type="component" value="Unassembled WGS sequence"/>
</dbReference>
<feature type="binding site" evidence="16">
    <location>
        <begin position="150"/>
        <end position="151"/>
    </location>
    <ligand>
        <name>S-adenosyl-L-methionine</name>
        <dbReference type="ChEBI" id="CHEBI:59789"/>
        <label>2</label>
    </ligand>
</feature>
<dbReference type="SFLD" id="SFLDG01082">
    <property type="entry name" value="B12-binding_domain_containing"/>
    <property type="match status" value="1"/>
</dbReference>
<comment type="function">
    <text evidence="13">Involved in the heme biosynthesis. Catalyzes the anaerobic oxidative decarboxylation of propionate groups of rings A and B of coproporphyrinogen III to yield the vinyl groups in protoporphyrinogen IX.</text>
</comment>
<evidence type="ECO:0000256" key="15">
    <source>
        <dbReference type="PIRNR" id="PIRNR000167"/>
    </source>
</evidence>